<comment type="caution">
    <text evidence="1">The sequence shown here is derived from an EMBL/GenBank/DDBJ whole genome shotgun (WGS) entry which is preliminary data.</text>
</comment>
<dbReference type="Proteomes" id="UP001305779">
    <property type="component" value="Unassembled WGS sequence"/>
</dbReference>
<proteinExistence type="predicted"/>
<evidence type="ECO:0000313" key="1">
    <source>
        <dbReference type="EMBL" id="KAK4503903.1"/>
    </source>
</evidence>
<keyword evidence="2" id="KW-1185">Reference proteome</keyword>
<organism evidence="1 2">
    <name type="scientific">Zasmidium cellare</name>
    <name type="common">Wine cellar mold</name>
    <name type="synonym">Racodium cellare</name>
    <dbReference type="NCBI Taxonomy" id="395010"/>
    <lineage>
        <taxon>Eukaryota</taxon>
        <taxon>Fungi</taxon>
        <taxon>Dikarya</taxon>
        <taxon>Ascomycota</taxon>
        <taxon>Pezizomycotina</taxon>
        <taxon>Dothideomycetes</taxon>
        <taxon>Dothideomycetidae</taxon>
        <taxon>Mycosphaerellales</taxon>
        <taxon>Mycosphaerellaceae</taxon>
        <taxon>Zasmidium</taxon>
    </lineage>
</organism>
<sequence>MATAEGFKLVYEYKCNGRNIVPHGLSVLHEEDLVLQLSMHDDVRVVKKAIKPKSTSVDIYKTDLMTEEEKKAAAKAKKGGEANEEVPWRAFLGHDWVNHEYTEMLIVVPEVVAKGGKEDSK</sequence>
<dbReference type="EMBL" id="JAXOVC010000003">
    <property type="protein sequence ID" value="KAK4503903.1"/>
    <property type="molecule type" value="Genomic_DNA"/>
</dbReference>
<protein>
    <submittedName>
        <fullName evidence="1">Uncharacterized protein</fullName>
    </submittedName>
</protein>
<gene>
    <name evidence="1" type="ORF">PRZ48_004818</name>
</gene>
<accession>A0ABR0EST0</accession>
<reference evidence="1 2" key="1">
    <citation type="journal article" date="2023" name="G3 (Bethesda)">
        <title>A chromosome-level genome assembly of Zasmidium syzygii isolated from banana leaves.</title>
        <authorList>
            <person name="van Westerhoven A.C."/>
            <person name="Mehrabi R."/>
            <person name="Talebi R."/>
            <person name="Steentjes M.B.F."/>
            <person name="Corcolon B."/>
            <person name="Chong P.A."/>
            <person name="Kema G.H.J."/>
            <person name="Seidl M.F."/>
        </authorList>
    </citation>
    <scope>NUCLEOTIDE SEQUENCE [LARGE SCALE GENOMIC DNA]</scope>
    <source>
        <strain evidence="1 2">P124</strain>
    </source>
</reference>
<name>A0ABR0EST0_ZASCE</name>
<evidence type="ECO:0000313" key="2">
    <source>
        <dbReference type="Proteomes" id="UP001305779"/>
    </source>
</evidence>